<feature type="transmembrane region" description="Helical" evidence="6">
    <location>
        <begin position="58"/>
        <end position="82"/>
    </location>
</feature>
<dbReference type="InterPro" id="IPR000515">
    <property type="entry name" value="MetI-like"/>
</dbReference>
<accession>A0ABT6C1Q0</accession>
<organism evidence="9 10">
    <name type="scientific">Luteipulveratus flavus</name>
    <dbReference type="NCBI Taxonomy" id="3031728"/>
    <lineage>
        <taxon>Bacteria</taxon>
        <taxon>Bacillati</taxon>
        <taxon>Actinomycetota</taxon>
        <taxon>Actinomycetes</taxon>
        <taxon>Micrococcales</taxon>
        <taxon>Dermacoccaceae</taxon>
        <taxon>Luteipulveratus</taxon>
    </lineage>
</organism>
<feature type="domain" description="ABC transmembrane type-1" evidence="8">
    <location>
        <begin position="25"/>
        <end position="212"/>
    </location>
</feature>
<gene>
    <name evidence="9" type="ORF">P4R38_00970</name>
</gene>
<feature type="transmembrane region" description="Helical" evidence="6">
    <location>
        <begin position="94"/>
        <end position="116"/>
    </location>
</feature>
<evidence type="ECO:0000256" key="3">
    <source>
        <dbReference type="ARBA" id="ARBA00022692"/>
    </source>
</evidence>
<dbReference type="SUPFAM" id="SSF161098">
    <property type="entry name" value="MetI-like"/>
    <property type="match status" value="1"/>
</dbReference>
<reference evidence="9 10" key="1">
    <citation type="submission" date="2023-03" db="EMBL/GenBank/DDBJ databases">
        <title>YIM 133296 draft genome.</title>
        <authorList>
            <person name="Xiong L."/>
        </authorList>
    </citation>
    <scope>NUCLEOTIDE SEQUENCE [LARGE SCALE GENOMIC DNA]</scope>
    <source>
        <strain evidence="9 10">YIM 133296</strain>
    </source>
</reference>
<evidence type="ECO:0000256" key="5">
    <source>
        <dbReference type="ARBA" id="ARBA00023136"/>
    </source>
</evidence>
<keyword evidence="5 6" id="KW-0472">Membrane</keyword>
<dbReference type="PROSITE" id="PS50928">
    <property type="entry name" value="ABC_TM1"/>
    <property type="match status" value="1"/>
</dbReference>
<dbReference type="Pfam" id="PF00528">
    <property type="entry name" value="BPD_transp_1"/>
    <property type="match status" value="1"/>
</dbReference>
<dbReference type="PANTHER" id="PTHR30177:SF33">
    <property type="entry name" value="POSSIBLE OSMOPROTECTANT (GLYCINE BETAINE_CARNITINE_CHOLINE_L-PROLINE) TRANSPORT INTEGRAL MEMBRANE PROTEIN ABC TRANSPORTER PROZ"/>
    <property type="match status" value="1"/>
</dbReference>
<dbReference type="RefSeq" id="WP_277190601.1">
    <property type="nucleotide sequence ID" value="NZ_JAROAV010000004.1"/>
</dbReference>
<evidence type="ECO:0000256" key="1">
    <source>
        <dbReference type="ARBA" id="ARBA00004141"/>
    </source>
</evidence>
<comment type="subcellular location">
    <subcellularLocation>
        <location evidence="6">Cell membrane</location>
        <topology evidence="6">Multi-pass membrane protein</topology>
    </subcellularLocation>
    <subcellularLocation>
        <location evidence="1">Membrane</location>
        <topology evidence="1">Multi-pass membrane protein</topology>
    </subcellularLocation>
</comment>
<keyword evidence="10" id="KW-1185">Reference proteome</keyword>
<feature type="compositionally biased region" description="Low complexity" evidence="7">
    <location>
        <begin position="239"/>
        <end position="253"/>
    </location>
</feature>
<feature type="region of interest" description="Disordered" evidence="7">
    <location>
        <begin position="226"/>
        <end position="253"/>
    </location>
</feature>
<dbReference type="Proteomes" id="UP001528912">
    <property type="component" value="Unassembled WGS sequence"/>
</dbReference>
<keyword evidence="4 6" id="KW-1133">Transmembrane helix</keyword>
<dbReference type="PANTHER" id="PTHR30177">
    <property type="entry name" value="GLYCINE BETAINE/L-PROLINE TRANSPORT SYSTEM PERMEASE PROTEIN PROW"/>
    <property type="match status" value="1"/>
</dbReference>
<name>A0ABT6C1Q0_9MICO</name>
<sequence length="253" mass="26381">MINQIWTWLTDGANWSGDDGITHRLVQHLWYSGLSLLIAGVIALPLGTWIAHSGRASWLVTAANSLRAVPSLGLLFAASMLLSSKFTGDTDLPYLVPSIIVLTILAIPPLLAGAYSGVREVDPAARDAARGMGMTGGEVLRQVELPNALPLIFSGLRSATLQVIATATIAAYIGLGGLGAFLRDGIALNEYDAAAGASVLVAVLALAADLLLGVVQRLVVSPGLRTTRTRTRRNRRADATPAAAALGPTNARS</sequence>
<proteinExistence type="inferred from homology"/>
<evidence type="ECO:0000256" key="7">
    <source>
        <dbReference type="SAM" id="MobiDB-lite"/>
    </source>
</evidence>
<evidence type="ECO:0000256" key="6">
    <source>
        <dbReference type="RuleBase" id="RU363032"/>
    </source>
</evidence>
<evidence type="ECO:0000259" key="8">
    <source>
        <dbReference type="PROSITE" id="PS50928"/>
    </source>
</evidence>
<protein>
    <submittedName>
        <fullName evidence="9">ABC transporter permease</fullName>
    </submittedName>
</protein>
<keyword evidence="2 6" id="KW-0813">Transport</keyword>
<comment type="similarity">
    <text evidence="6">Belongs to the binding-protein-dependent transport system permease family.</text>
</comment>
<dbReference type="EMBL" id="JAROAV010000004">
    <property type="protein sequence ID" value="MDF8262814.1"/>
    <property type="molecule type" value="Genomic_DNA"/>
</dbReference>
<dbReference type="CDD" id="cd06261">
    <property type="entry name" value="TM_PBP2"/>
    <property type="match status" value="1"/>
</dbReference>
<evidence type="ECO:0000313" key="9">
    <source>
        <dbReference type="EMBL" id="MDF8262814.1"/>
    </source>
</evidence>
<evidence type="ECO:0000256" key="2">
    <source>
        <dbReference type="ARBA" id="ARBA00022448"/>
    </source>
</evidence>
<dbReference type="Gene3D" id="1.10.3720.10">
    <property type="entry name" value="MetI-like"/>
    <property type="match status" value="1"/>
</dbReference>
<feature type="transmembrane region" description="Helical" evidence="6">
    <location>
        <begin position="194"/>
        <end position="215"/>
    </location>
</feature>
<evidence type="ECO:0000313" key="10">
    <source>
        <dbReference type="Proteomes" id="UP001528912"/>
    </source>
</evidence>
<evidence type="ECO:0000256" key="4">
    <source>
        <dbReference type="ARBA" id="ARBA00022989"/>
    </source>
</evidence>
<feature type="transmembrane region" description="Helical" evidence="6">
    <location>
        <begin position="159"/>
        <end position="182"/>
    </location>
</feature>
<dbReference type="InterPro" id="IPR051204">
    <property type="entry name" value="ABC_transp_perm/SBD"/>
</dbReference>
<comment type="caution">
    <text evidence="9">The sequence shown here is derived from an EMBL/GenBank/DDBJ whole genome shotgun (WGS) entry which is preliminary data.</text>
</comment>
<keyword evidence="3 6" id="KW-0812">Transmembrane</keyword>
<feature type="transmembrane region" description="Helical" evidence="6">
    <location>
        <begin position="29"/>
        <end position="51"/>
    </location>
</feature>
<dbReference type="InterPro" id="IPR035906">
    <property type="entry name" value="MetI-like_sf"/>
</dbReference>